<feature type="region of interest" description="Disordered" evidence="1">
    <location>
        <begin position="1"/>
        <end position="44"/>
    </location>
</feature>
<feature type="non-terminal residue" evidence="3">
    <location>
        <position position="1"/>
    </location>
</feature>
<feature type="compositionally biased region" description="Basic and acidic residues" evidence="1">
    <location>
        <begin position="21"/>
        <end position="34"/>
    </location>
</feature>
<keyword evidence="4" id="KW-1185">Reference proteome</keyword>
<proteinExistence type="predicted"/>
<gene>
    <name evidence="3" type="ORF">EV702DRAFT_738173</name>
</gene>
<protein>
    <recommendedName>
        <fullName evidence="2">DUF6699 domain-containing protein</fullName>
    </recommendedName>
</protein>
<evidence type="ECO:0000313" key="3">
    <source>
        <dbReference type="EMBL" id="KAG1780763.1"/>
    </source>
</evidence>
<evidence type="ECO:0000313" key="4">
    <source>
        <dbReference type="Proteomes" id="UP000714275"/>
    </source>
</evidence>
<dbReference type="Proteomes" id="UP000714275">
    <property type="component" value="Unassembled WGS sequence"/>
</dbReference>
<reference evidence="3" key="1">
    <citation type="journal article" date="2020" name="New Phytol.">
        <title>Comparative genomics reveals dynamic genome evolution in host specialist ectomycorrhizal fungi.</title>
        <authorList>
            <person name="Lofgren L.A."/>
            <person name="Nguyen N.H."/>
            <person name="Vilgalys R."/>
            <person name="Ruytinx J."/>
            <person name="Liao H.L."/>
            <person name="Branco S."/>
            <person name="Kuo A."/>
            <person name="LaButti K."/>
            <person name="Lipzen A."/>
            <person name="Andreopoulos W."/>
            <person name="Pangilinan J."/>
            <person name="Riley R."/>
            <person name="Hundley H."/>
            <person name="Na H."/>
            <person name="Barry K."/>
            <person name="Grigoriev I.V."/>
            <person name="Stajich J.E."/>
            <person name="Kennedy P.G."/>
        </authorList>
    </citation>
    <scope>NUCLEOTIDE SEQUENCE</scope>
    <source>
        <strain evidence="3">DOB743</strain>
    </source>
</reference>
<name>A0A9P7A2B5_9AGAM</name>
<dbReference type="AlphaFoldDB" id="A0A9P7A2B5"/>
<dbReference type="InterPro" id="IPR046522">
    <property type="entry name" value="DUF6699"/>
</dbReference>
<sequence>GKSSKSESKLPPSEKAVGTGHIDRTPRPPLEFHHSRYLPPLRPPPSAFLSPSAFLLPPLLRPPPRHSTRQLVGKAQAPQAPSATSTSHASSATPSPALHNSTALPPSLEPSYLRQRLHNFTSLIPGHIRDTSESDEECGVLDPYGGADAFMEFKGMSPYSSGSVSPALIPAPNLHWQLLSHHPARPNLFLHFDVAFPTHDIEYMQDSSYGIQRTPLPDADLDKPAADKKLTKMTINFRCDLSKWDIDVERDEGVRVRDVFEAIYSAFDLPLTPYEKSLIPLHLRAGCEETFRLRCNLAPVLPIVQQRQGWKRVDALLHETVFRGLAQSKQGGGWILNLSGTMSKAIDRRRLISDHIAADPTARYRVLWDPIV</sequence>
<dbReference type="OrthoDB" id="3241567at2759"/>
<feature type="non-terminal residue" evidence="3">
    <location>
        <position position="372"/>
    </location>
</feature>
<feature type="domain" description="DUF6699" evidence="2">
    <location>
        <begin position="190"/>
        <end position="330"/>
    </location>
</feature>
<comment type="caution">
    <text evidence="3">The sequence shown here is derived from an EMBL/GenBank/DDBJ whole genome shotgun (WGS) entry which is preliminary data.</text>
</comment>
<feature type="region of interest" description="Disordered" evidence="1">
    <location>
        <begin position="59"/>
        <end position="108"/>
    </location>
</feature>
<evidence type="ECO:0000256" key="1">
    <source>
        <dbReference type="SAM" id="MobiDB-lite"/>
    </source>
</evidence>
<feature type="compositionally biased region" description="Low complexity" evidence="1">
    <location>
        <begin position="75"/>
        <end position="97"/>
    </location>
</feature>
<accession>A0A9P7A2B5</accession>
<organism evidence="3 4">
    <name type="scientific">Suillus placidus</name>
    <dbReference type="NCBI Taxonomy" id="48579"/>
    <lineage>
        <taxon>Eukaryota</taxon>
        <taxon>Fungi</taxon>
        <taxon>Dikarya</taxon>
        <taxon>Basidiomycota</taxon>
        <taxon>Agaricomycotina</taxon>
        <taxon>Agaricomycetes</taxon>
        <taxon>Agaricomycetidae</taxon>
        <taxon>Boletales</taxon>
        <taxon>Suillineae</taxon>
        <taxon>Suillaceae</taxon>
        <taxon>Suillus</taxon>
    </lineage>
</organism>
<evidence type="ECO:0000259" key="2">
    <source>
        <dbReference type="Pfam" id="PF20415"/>
    </source>
</evidence>
<dbReference type="Pfam" id="PF20415">
    <property type="entry name" value="DUF6699"/>
    <property type="match status" value="1"/>
</dbReference>
<dbReference type="EMBL" id="JABBWD010000008">
    <property type="protein sequence ID" value="KAG1780763.1"/>
    <property type="molecule type" value="Genomic_DNA"/>
</dbReference>